<accession>A0ABV5PCQ4</accession>
<protein>
    <submittedName>
        <fullName evidence="2">Peptidase inhibitor family I36 protein</fullName>
    </submittedName>
</protein>
<reference evidence="2 3" key="1">
    <citation type="submission" date="2024-09" db="EMBL/GenBank/DDBJ databases">
        <authorList>
            <person name="Sun Q."/>
            <person name="Mori K."/>
        </authorList>
    </citation>
    <scope>NUCLEOTIDE SEQUENCE [LARGE SCALE GENOMIC DNA]</scope>
    <source>
        <strain evidence="2 3">JCM 4362</strain>
    </source>
</reference>
<dbReference type="RefSeq" id="WP_345223212.1">
    <property type="nucleotide sequence ID" value="NZ_BAAAXE010000013.1"/>
</dbReference>
<comment type="caution">
    <text evidence="2">The sequence shown here is derived from an EMBL/GenBank/DDBJ whole genome shotgun (WGS) entry which is preliminary data.</text>
</comment>
<feature type="chain" id="PRO_5045061164" evidence="1">
    <location>
        <begin position="29"/>
        <end position="119"/>
    </location>
</feature>
<evidence type="ECO:0000256" key="1">
    <source>
        <dbReference type="SAM" id="SignalP"/>
    </source>
</evidence>
<gene>
    <name evidence="2" type="ORF">ACFFTU_13570</name>
</gene>
<keyword evidence="3" id="KW-1185">Reference proteome</keyword>
<evidence type="ECO:0000313" key="2">
    <source>
        <dbReference type="EMBL" id="MFB9520983.1"/>
    </source>
</evidence>
<feature type="signal peptide" evidence="1">
    <location>
        <begin position="1"/>
        <end position="28"/>
    </location>
</feature>
<organism evidence="2 3">
    <name type="scientific">Streptomyces cremeus</name>
    <dbReference type="NCBI Taxonomy" id="66881"/>
    <lineage>
        <taxon>Bacteria</taxon>
        <taxon>Bacillati</taxon>
        <taxon>Actinomycetota</taxon>
        <taxon>Actinomycetes</taxon>
        <taxon>Kitasatosporales</taxon>
        <taxon>Streptomycetaceae</taxon>
        <taxon>Streptomyces</taxon>
    </lineage>
</organism>
<evidence type="ECO:0000313" key="3">
    <source>
        <dbReference type="Proteomes" id="UP001589718"/>
    </source>
</evidence>
<dbReference type="Gene3D" id="2.60.20.10">
    <property type="entry name" value="Crystallins"/>
    <property type="match status" value="1"/>
</dbReference>
<proteinExistence type="predicted"/>
<sequence length="119" mass="12778">MRRKLALRFGTMAAAATLALGVAPAANAAFNLYQHDNYGGHYAVFNGSDVELNNKYWAGTTQVMQNGASSMRNQTNSYVGLWDIGGSCTGSSYTAKPNSSDSDFSNNNFDNKASCVKFL</sequence>
<keyword evidence="1" id="KW-0732">Signal</keyword>
<dbReference type="Pfam" id="PF03995">
    <property type="entry name" value="Inhibitor_I36"/>
    <property type="match status" value="1"/>
</dbReference>
<dbReference type="EMBL" id="JBHMCR010000006">
    <property type="protein sequence ID" value="MFB9520983.1"/>
    <property type="molecule type" value="Genomic_DNA"/>
</dbReference>
<dbReference type="Proteomes" id="UP001589718">
    <property type="component" value="Unassembled WGS sequence"/>
</dbReference>
<name>A0ABV5PCQ4_STRCM</name>